<dbReference type="InterPro" id="IPR043639">
    <property type="entry name" value="AF4_int"/>
</dbReference>
<evidence type="ECO:0000256" key="5">
    <source>
        <dbReference type="SAM" id="MobiDB-lite"/>
    </source>
</evidence>
<sequence length="1171" mass="128425">MTTNFGCCERGAMASQPSVHNEERNLLRLRAWEQRNQETSHTKDLNPVNVPLFGEPYKINKGDELSNRIQRMLGSYEDVNNPCAMELLPIPTYVTFSQPDQGEPDKSTKLPFHNQVNYMSTQSQKGPPTNSYSSQPVRTSAASSSPTQHGHVSTLKSCLNHSLASQQKKNEAISHLSECVSLPREMSPLSPDAKPLAFLHSSEHDNADTDTTDMFNRNQLQGSTDDPSASASTTDVSTLNVKQSPKDASLPQAPKTNALASQTFPLLLSSKQPSVVMTQKPTAYVRPMDGQDQVVIESPELKPSPEPYVPLPEVINKSIPDKTKILPQFLETKTNEAQAVEDILREMIHSWPPLLTAIHTPSTDESSKSLSSAKEAENVSSCPGQKSCENSSTDPSQLNQQKSSSPLLAAAHFSGVESTSSSDTESSSRSELDSENPTEEPPQPCMSSSVKTEPDAPAVSRCDWQLGNRLRSNQQNSSESQGSVLVSVSPTHKQPLPSQSFKHSGVDVVDPTTESKPSSHQKECSGNPQQGSKSPQDNCCQHSSQKSPFDSKKLSCSTFSSKPVKATCPDHSEAVVSVKCEDVVATRVKDPCFTDRPKVKTKTTHFKKSKDSSDTKRDIKRTSKHVSLDKRKAESELEPEVTLVLYGHCPSCGVRYPNPCACPAQSPAQPDQLSPAPPIRIGCSKPKAETKCQKAIKITHKHLEKTGHADKASRDRPTTSLLVKINLRLLSRVPGKNQEMPNKAKRSKLAIEQDGKGSGASTKHKRTKTCTKNIHQNAEVDKKSPVRKRRKLENMNTSSTHASIKLESSNNPAEHRGRKKAKKNLVLVQQPLMPKDTAKDSKLDKCNSGERQSSKDAAKSKDSRKHKSSVKHPDHSNNAKKPPKVSLTIPSASQLSREALTNRPLLRFEDRQYPVKYYIKEAKRLKHRADAESDKLSKAFTYLDAAMYFVESGIAMEKDPQISGSSYTMFSETVELLKFVLKLKTLVDPSTPSSEKDFLALCLKCQSLLQMTMFRHKHKTALKYSKTLTDHFNNSAQATHDPSVLTSKVTDTTSPVPSMPSPVNTSTSSGLGFNLSVGAGSGSAVDPAGSIVAVPRVIEQVVLTYVNITSLFLSAHDMWEQAEELAHNGSGMLTELDTVMGPLSLTSSMSSMVCYTRQGVHWLRLDSQKVK</sequence>
<dbReference type="Proteomes" id="UP000261600">
    <property type="component" value="Unplaced"/>
</dbReference>
<dbReference type="Pfam" id="PF18876">
    <property type="entry name" value="AFF4_CHD"/>
    <property type="match status" value="1"/>
</dbReference>
<evidence type="ECO:0000256" key="3">
    <source>
        <dbReference type="ARBA" id="ARBA00022553"/>
    </source>
</evidence>
<evidence type="ECO:0000256" key="2">
    <source>
        <dbReference type="ARBA" id="ARBA00007354"/>
    </source>
</evidence>
<reference evidence="7" key="2">
    <citation type="submission" date="2025-09" db="UniProtKB">
        <authorList>
            <consortium name="Ensembl"/>
        </authorList>
    </citation>
    <scope>IDENTIFICATION</scope>
</reference>
<feature type="compositionally biased region" description="Polar residues" evidence="5">
    <location>
        <begin position="1035"/>
        <end position="1048"/>
    </location>
</feature>
<dbReference type="GeneID" id="109972358"/>
<feature type="region of interest" description="Disordered" evidence="5">
    <location>
        <begin position="203"/>
        <end position="253"/>
    </location>
</feature>
<organism evidence="7 8">
    <name type="scientific">Monopterus albus</name>
    <name type="common">Swamp eel</name>
    <dbReference type="NCBI Taxonomy" id="43700"/>
    <lineage>
        <taxon>Eukaryota</taxon>
        <taxon>Metazoa</taxon>
        <taxon>Chordata</taxon>
        <taxon>Craniata</taxon>
        <taxon>Vertebrata</taxon>
        <taxon>Euteleostomi</taxon>
        <taxon>Actinopterygii</taxon>
        <taxon>Neopterygii</taxon>
        <taxon>Teleostei</taxon>
        <taxon>Neoteleostei</taxon>
        <taxon>Acanthomorphata</taxon>
        <taxon>Anabantaria</taxon>
        <taxon>Synbranchiformes</taxon>
        <taxon>Synbranchidae</taxon>
        <taxon>Monopterus</taxon>
    </lineage>
</organism>
<name>A0A3Q3IIR0_MONAL</name>
<feature type="region of interest" description="Disordered" evidence="5">
    <location>
        <begin position="594"/>
        <end position="634"/>
    </location>
</feature>
<dbReference type="CTD" id="4299"/>
<feature type="compositionally biased region" description="Basic and acidic residues" evidence="5">
    <location>
        <begin position="609"/>
        <end position="634"/>
    </location>
</feature>
<dbReference type="RefSeq" id="XP_020476806.1">
    <property type="nucleotide sequence ID" value="XM_020621150.1"/>
</dbReference>
<feature type="region of interest" description="Disordered" evidence="5">
    <location>
        <begin position="1035"/>
        <end position="1067"/>
    </location>
</feature>
<comment type="similarity">
    <text evidence="2">Belongs to the AF4 family.</text>
</comment>
<dbReference type="Gene3D" id="6.10.250.2670">
    <property type="match status" value="1"/>
</dbReference>
<feature type="compositionally biased region" description="Polar residues" evidence="5">
    <location>
        <begin position="794"/>
        <end position="812"/>
    </location>
</feature>
<feature type="region of interest" description="Disordered" evidence="5">
    <location>
        <begin position="119"/>
        <end position="153"/>
    </location>
</feature>
<reference evidence="7" key="1">
    <citation type="submission" date="2025-08" db="UniProtKB">
        <authorList>
            <consortium name="Ensembl"/>
        </authorList>
    </citation>
    <scope>IDENTIFICATION</scope>
</reference>
<evidence type="ECO:0000259" key="6">
    <source>
        <dbReference type="Pfam" id="PF18876"/>
    </source>
</evidence>
<dbReference type="InterPro" id="IPR043640">
    <property type="entry name" value="AF4/FMR2_CHD"/>
</dbReference>
<feature type="compositionally biased region" description="Polar residues" evidence="5">
    <location>
        <begin position="378"/>
        <end position="406"/>
    </location>
</feature>
<feature type="region of interest" description="Disordered" evidence="5">
    <location>
        <begin position="358"/>
        <end position="567"/>
    </location>
</feature>
<keyword evidence="4" id="KW-0539">Nucleus</keyword>
<feature type="compositionally biased region" description="Low complexity" evidence="5">
    <location>
        <begin position="223"/>
        <end position="238"/>
    </location>
</feature>
<feature type="compositionally biased region" description="Low complexity" evidence="5">
    <location>
        <begin position="1049"/>
        <end position="1067"/>
    </location>
</feature>
<dbReference type="Ensembl" id="ENSMALT00000003395.1">
    <property type="protein sequence ID" value="ENSMALP00000003309.1"/>
    <property type="gene ID" value="ENSMALG00000002436.1"/>
</dbReference>
<evidence type="ECO:0000313" key="7">
    <source>
        <dbReference type="Ensembl" id="ENSMALP00000003309.1"/>
    </source>
</evidence>
<evidence type="ECO:0000256" key="1">
    <source>
        <dbReference type="ARBA" id="ARBA00004123"/>
    </source>
</evidence>
<protein>
    <recommendedName>
        <fullName evidence="6">AF4/FMR2 C-terminal homology domain-containing protein</fullName>
    </recommendedName>
</protein>
<dbReference type="PANTHER" id="PTHR10528">
    <property type="entry name" value="AF4/FMR2 FAMILY MEMBER"/>
    <property type="match status" value="1"/>
</dbReference>
<accession>A0A3Q3IIR0</accession>
<dbReference type="GO" id="GO:0010468">
    <property type="term" value="P:regulation of gene expression"/>
    <property type="evidence" value="ECO:0007669"/>
    <property type="project" value="InterPro"/>
</dbReference>
<feature type="compositionally biased region" description="Low complexity" evidence="5">
    <location>
        <begin position="472"/>
        <end position="483"/>
    </location>
</feature>
<evidence type="ECO:0000256" key="4">
    <source>
        <dbReference type="ARBA" id="ARBA00023242"/>
    </source>
</evidence>
<keyword evidence="8" id="KW-1185">Reference proteome</keyword>
<comment type="subcellular location">
    <subcellularLocation>
        <location evidence="1">Nucleus</location>
    </subcellularLocation>
</comment>
<evidence type="ECO:0000313" key="8">
    <source>
        <dbReference type="Proteomes" id="UP000261600"/>
    </source>
</evidence>
<feature type="compositionally biased region" description="Polar residues" evidence="5">
    <location>
        <begin position="512"/>
        <end position="561"/>
    </location>
</feature>
<dbReference type="PANTHER" id="PTHR10528:SF6">
    <property type="entry name" value="AF4_FMR2 FAMILY MEMBER 1"/>
    <property type="match status" value="1"/>
</dbReference>
<proteinExistence type="inferred from homology"/>
<dbReference type="GO" id="GO:0032783">
    <property type="term" value="C:super elongation complex"/>
    <property type="evidence" value="ECO:0007669"/>
    <property type="project" value="TreeGrafter"/>
</dbReference>
<feature type="compositionally biased region" description="Basic residues" evidence="5">
    <location>
        <begin position="599"/>
        <end position="608"/>
    </location>
</feature>
<dbReference type="InterPro" id="IPR007797">
    <property type="entry name" value="AF4/FMR2"/>
</dbReference>
<dbReference type="AlphaFoldDB" id="A0A3Q3IIR0"/>
<dbReference type="Pfam" id="PF05110">
    <property type="entry name" value="AF-4"/>
    <property type="match status" value="1"/>
</dbReference>
<feature type="domain" description="AF4/FMR2 C-terminal homology" evidence="6">
    <location>
        <begin position="900"/>
        <end position="1169"/>
    </location>
</feature>
<feature type="compositionally biased region" description="Basic and acidic residues" evidence="5">
    <location>
        <begin position="836"/>
        <end position="861"/>
    </location>
</feature>
<feature type="compositionally biased region" description="Polar residues" evidence="5">
    <location>
        <begin position="484"/>
        <end position="502"/>
    </location>
</feature>
<dbReference type="STRING" id="43700.ENSMALP00000003309"/>
<feature type="region of interest" description="Disordered" evidence="5">
    <location>
        <begin position="733"/>
        <end position="893"/>
    </location>
</feature>
<keyword evidence="3" id="KW-0597">Phosphoprotein</keyword>
<feature type="compositionally biased region" description="Polar residues" evidence="5">
    <location>
        <begin position="212"/>
        <end position="222"/>
    </location>
</feature>
<dbReference type="Pfam" id="PF18875">
    <property type="entry name" value="AF4_int"/>
    <property type="match status" value="1"/>
</dbReference>